<dbReference type="OrthoDB" id="427138at2759"/>
<dbReference type="AlphaFoldDB" id="A0A8J5XFD2"/>
<name>A0A8J5XFD2_DIALT</name>
<feature type="region of interest" description="Disordered" evidence="1">
    <location>
        <begin position="1"/>
        <end position="24"/>
    </location>
</feature>
<evidence type="ECO:0000313" key="3">
    <source>
        <dbReference type="EMBL" id="KAG8466053.1"/>
    </source>
</evidence>
<protein>
    <submittedName>
        <fullName evidence="3">Uncharacterized protein</fullName>
    </submittedName>
</protein>
<keyword evidence="2" id="KW-0472">Membrane</keyword>
<keyword evidence="2" id="KW-0812">Transmembrane</keyword>
<organism evidence="3 4">
    <name type="scientific">Diacronema lutheri</name>
    <name type="common">Unicellular marine alga</name>
    <name type="synonym">Monochrysis lutheri</name>
    <dbReference type="NCBI Taxonomy" id="2081491"/>
    <lineage>
        <taxon>Eukaryota</taxon>
        <taxon>Haptista</taxon>
        <taxon>Haptophyta</taxon>
        <taxon>Pavlovophyceae</taxon>
        <taxon>Pavlovales</taxon>
        <taxon>Pavlovaceae</taxon>
        <taxon>Diacronema</taxon>
    </lineage>
</organism>
<comment type="caution">
    <text evidence="3">The sequence shown here is derived from an EMBL/GenBank/DDBJ whole genome shotgun (WGS) entry which is preliminary data.</text>
</comment>
<reference evidence="3" key="1">
    <citation type="submission" date="2021-05" db="EMBL/GenBank/DDBJ databases">
        <title>The genome of the haptophyte Pavlova lutheri (Diacronema luteri, Pavlovales) - a model for lipid biosynthesis in eukaryotic algae.</title>
        <authorList>
            <person name="Hulatt C.J."/>
            <person name="Posewitz M.C."/>
        </authorList>
    </citation>
    <scope>NUCLEOTIDE SEQUENCE</scope>
    <source>
        <strain evidence="3">NIVA-4/92</strain>
    </source>
</reference>
<accession>A0A8J5XFD2</accession>
<keyword evidence="2" id="KW-1133">Transmembrane helix</keyword>
<evidence type="ECO:0000256" key="2">
    <source>
        <dbReference type="SAM" id="Phobius"/>
    </source>
</evidence>
<keyword evidence="4" id="KW-1185">Reference proteome</keyword>
<feature type="compositionally biased region" description="Low complexity" evidence="1">
    <location>
        <begin position="11"/>
        <end position="23"/>
    </location>
</feature>
<feature type="transmembrane region" description="Helical" evidence="2">
    <location>
        <begin position="173"/>
        <end position="198"/>
    </location>
</feature>
<evidence type="ECO:0000256" key="1">
    <source>
        <dbReference type="SAM" id="MobiDB-lite"/>
    </source>
</evidence>
<feature type="compositionally biased region" description="Basic and acidic residues" evidence="1">
    <location>
        <begin position="1"/>
        <end position="10"/>
    </location>
</feature>
<dbReference type="OMA" id="CIRGAHM"/>
<dbReference type="EMBL" id="JAGTXO010000009">
    <property type="protein sequence ID" value="KAG8466053.1"/>
    <property type="molecule type" value="Genomic_DNA"/>
</dbReference>
<gene>
    <name evidence="3" type="ORF">KFE25_005623</name>
</gene>
<dbReference type="Proteomes" id="UP000751190">
    <property type="component" value="Unassembled WGS sequence"/>
</dbReference>
<evidence type="ECO:0000313" key="4">
    <source>
        <dbReference type="Proteomes" id="UP000751190"/>
    </source>
</evidence>
<proteinExistence type="predicted"/>
<sequence>MLGSQKKEEGASGASGSGVASTARDLASKAVAIVPFSNLSEAIEVGRAKTEAQNARAAASEARDRDDPTIAFRDHDSARAWENRKSESIEHREKIKNKRASVRRDPTEKRLEKYMMGLGSRVQGGEQTAQKLKPLTPVFAFILHGLYYGTKYLLIVFDYAWQLYEILPKAALTIIYGTSLCFFGGVFPMAIAGLEAFYAAGWRRAYYSTLYVYDESRHVSYALELDDYEDANRDGVADVDQISSSELVQRKTLLAFATVKKPEELQVAFANVWAAYLAVLATLKFEFAKTTAFAIAIASSMQFFVLKLFGPPLAWALPKDMDHWVPVFLDTITHVIALVVAMLVQRVVSAIVSGLRGGFMASQTAIRFTNEMGYSKIDEETSLIDESAGLLIAACGITFQLMQGFALPFPFNLLLLPVVIFEYVLQWQVTFQNDYKA</sequence>
<feature type="transmembrane region" description="Helical" evidence="2">
    <location>
        <begin position="292"/>
        <end position="317"/>
    </location>
</feature>
<feature type="compositionally biased region" description="Basic and acidic residues" evidence="1">
    <location>
        <begin position="61"/>
        <end position="72"/>
    </location>
</feature>
<feature type="transmembrane region" description="Helical" evidence="2">
    <location>
        <begin position="138"/>
        <end position="161"/>
    </location>
</feature>
<feature type="region of interest" description="Disordered" evidence="1">
    <location>
        <begin position="47"/>
        <end position="72"/>
    </location>
</feature>